<evidence type="ECO:0000313" key="1">
    <source>
        <dbReference type="EMBL" id="WBV59479.1"/>
    </source>
</evidence>
<name>A0ABY7QIM2_9FLAO</name>
<keyword evidence="2" id="KW-1185">Reference proteome</keyword>
<dbReference type="Proteomes" id="UP001210978">
    <property type="component" value="Chromosome"/>
</dbReference>
<proteinExistence type="predicted"/>
<dbReference type="EMBL" id="CP115859">
    <property type="protein sequence ID" value="WBV59479.1"/>
    <property type="molecule type" value="Genomic_DNA"/>
</dbReference>
<reference evidence="1 2" key="1">
    <citation type="submission" date="2023-01" db="EMBL/GenBank/DDBJ databases">
        <title>Complete genome of Chryseobacterium camelliae VAN22-5A.</title>
        <authorList>
            <person name="Zong G."/>
            <person name="Cao G."/>
        </authorList>
    </citation>
    <scope>NUCLEOTIDE SEQUENCE [LARGE SCALE GENOMIC DNA]</scope>
    <source>
        <strain evidence="1 2">VAN22-5A</strain>
    </source>
</reference>
<evidence type="ECO:0000313" key="2">
    <source>
        <dbReference type="Proteomes" id="UP001210978"/>
    </source>
</evidence>
<organism evidence="1 2">
    <name type="scientific">Chryseobacterium camelliae</name>
    <dbReference type="NCBI Taxonomy" id="1265445"/>
    <lineage>
        <taxon>Bacteria</taxon>
        <taxon>Pseudomonadati</taxon>
        <taxon>Bacteroidota</taxon>
        <taxon>Flavobacteriia</taxon>
        <taxon>Flavobacteriales</taxon>
        <taxon>Weeksellaceae</taxon>
        <taxon>Chryseobacterium group</taxon>
        <taxon>Chryseobacterium</taxon>
    </lineage>
</organism>
<accession>A0ABY7QIM2</accession>
<dbReference type="RefSeq" id="WP_271147869.1">
    <property type="nucleotide sequence ID" value="NZ_CP115859.1"/>
</dbReference>
<protein>
    <submittedName>
        <fullName evidence="1">Uncharacterized protein</fullName>
    </submittedName>
</protein>
<sequence length="191" mass="23065">MKIKTLYQTLENRDNPDYVEENGAFSCNWQNTWLGDGYYFWDTFIENAHWWGEMRYSSNYFICKAICDFDNEKCFDLVGDTEHMMDFDNCVNFLREQNLLNEKSTVASIIRFIKEKVGGFNYEAIRAMGIKSISEYKNEYKRYLYRFKFEIDKSPYLDYKPAIQICIFEKRGLNLRDYRIEYPEEYCMGPL</sequence>
<gene>
    <name evidence="1" type="ORF">PFY12_10455</name>
</gene>